<feature type="transmembrane region" description="Helical" evidence="10">
    <location>
        <begin position="154"/>
        <end position="171"/>
    </location>
</feature>
<reference evidence="12 13" key="1">
    <citation type="submission" date="2024-09" db="EMBL/GenBank/DDBJ databases">
        <authorList>
            <person name="Sun Q."/>
            <person name="Mori K."/>
        </authorList>
    </citation>
    <scope>NUCLEOTIDE SEQUENCE [LARGE SCALE GENOMIC DNA]</scope>
    <source>
        <strain evidence="12 13">CCM 7538</strain>
    </source>
</reference>
<keyword evidence="6" id="KW-0762">Sugar transport</keyword>
<name>A0ABV6HX27_9PAST</name>
<keyword evidence="5" id="KW-0997">Cell inner membrane</keyword>
<gene>
    <name evidence="12" type="ORF">ACFFHT_02640</name>
</gene>
<dbReference type="NCBIfam" id="TIGR00882">
    <property type="entry name" value="2A0105"/>
    <property type="match status" value="1"/>
</dbReference>
<dbReference type="EMBL" id="JBHLWA010000010">
    <property type="protein sequence ID" value="MFC0322468.1"/>
    <property type="molecule type" value="Genomic_DNA"/>
</dbReference>
<dbReference type="CDD" id="cd06172">
    <property type="entry name" value="MFS_LacY"/>
    <property type="match status" value="1"/>
</dbReference>
<dbReference type="PRINTS" id="PR00174">
    <property type="entry name" value="LACYSMPORT"/>
</dbReference>
<dbReference type="Proteomes" id="UP001589769">
    <property type="component" value="Unassembled WGS sequence"/>
</dbReference>
<comment type="subcellular location">
    <subcellularLocation>
        <location evidence="1">Cell inner membrane</location>
        <topology evidence="1">Multi-pass membrane protein</topology>
    </subcellularLocation>
</comment>
<evidence type="ECO:0000313" key="13">
    <source>
        <dbReference type="Proteomes" id="UP001589769"/>
    </source>
</evidence>
<keyword evidence="13" id="KW-1185">Reference proteome</keyword>
<dbReference type="Pfam" id="PF01306">
    <property type="entry name" value="LacY_symp"/>
    <property type="match status" value="1"/>
</dbReference>
<keyword evidence="3" id="KW-0813">Transport</keyword>
<keyword evidence="8 10" id="KW-1133">Transmembrane helix</keyword>
<feature type="transmembrane region" description="Helical" evidence="10">
    <location>
        <begin position="21"/>
        <end position="43"/>
    </location>
</feature>
<evidence type="ECO:0000256" key="7">
    <source>
        <dbReference type="ARBA" id="ARBA00022692"/>
    </source>
</evidence>
<comment type="similarity">
    <text evidence="2">Belongs to the major facilitator superfamily. Oligosaccharide:H(+) symporter (OHS) (TC 2.A.1.5) family.</text>
</comment>
<dbReference type="InterPro" id="IPR036259">
    <property type="entry name" value="MFS_trans_sf"/>
</dbReference>
<dbReference type="NCBIfam" id="NF007077">
    <property type="entry name" value="PRK09528.1"/>
    <property type="match status" value="1"/>
</dbReference>
<feature type="transmembrane region" description="Helical" evidence="10">
    <location>
        <begin position="391"/>
        <end position="410"/>
    </location>
</feature>
<organism evidence="12 13">
    <name type="scientific">Gallibacterium melopsittaci</name>
    <dbReference type="NCBI Taxonomy" id="516063"/>
    <lineage>
        <taxon>Bacteria</taxon>
        <taxon>Pseudomonadati</taxon>
        <taxon>Pseudomonadota</taxon>
        <taxon>Gammaproteobacteria</taxon>
        <taxon>Pasteurellales</taxon>
        <taxon>Pasteurellaceae</taxon>
        <taxon>Gallibacterium</taxon>
    </lineage>
</organism>
<evidence type="ECO:0000256" key="1">
    <source>
        <dbReference type="ARBA" id="ARBA00004429"/>
    </source>
</evidence>
<evidence type="ECO:0000256" key="9">
    <source>
        <dbReference type="ARBA" id="ARBA00023136"/>
    </source>
</evidence>
<evidence type="ECO:0000256" key="4">
    <source>
        <dbReference type="ARBA" id="ARBA00022475"/>
    </source>
</evidence>
<dbReference type="SUPFAM" id="SSF103473">
    <property type="entry name" value="MFS general substrate transporter"/>
    <property type="match status" value="1"/>
</dbReference>
<evidence type="ECO:0000256" key="8">
    <source>
        <dbReference type="ARBA" id="ARBA00022989"/>
    </source>
</evidence>
<evidence type="ECO:0000256" key="6">
    <source>
        <dbReference type="ARBA" id="ARBA00022597"/>
    </source>
</evidence>
<keyword evidence="7 10" id="KW-0812">Transmembrane</keyword>
<protein>
    <submittedName>
        <fullName evidence="12">MFS transporter</fullName>
    </submittedName>
</protein>
<evidence type="ECO:0000256" key="5">
    <source>
        <dbReference type="ARBA" id="ARBA00022519"/>
    </source>
</evidence>
<evidence type="ECO:0000256" key="3">
    <source>
        <dbReference type="ARBA" id="ARBA00022448"/>
    </source>
</evidence>
<feature type="domain" description="Major facilitator superfamily (MFS) profile" evidence="11">
    <location>
        <begin position="17"/>
        <end position="413"/>
    </location>
</feature>
<evidence type="ECO:0000259" key="11">
    <source>
        <dbReference type="PROSITE" id="PS50850"/>
    </source>
</evidence>
<accession>A0ABV6HX27</accession>
<feature type="transmembrane region" description="Helical" evidence="10">
    <location>
        <begin position="268"/>
        <end position="292"/>
    </location>
</feature>
<evidence type="ECO:0000313" key="12">
    <source>
        <dbReference type="EMBL" id="MFC0322468.1"/>
    </source>
</evidence>
<comment type="caution">
    <text evidence="12">The sequence shown here is derived from an EMBL/GenBank/DDBJ whole genome shotgun (WGS) entry which is preliminary data.</text>
</comment>
<feature type="transmembrane region" description="Helical" evidence="10">
    <location>
        <begin position="177"/>
        <end position="196"/>
    </location>
</feature>
<evidence type="ECO:0000256" key="2">
    <source>
        <dbReference type="ARBA" id="ARBA00008980"/>
    </source>
</evidence>
<proteinExistence type="inferred from homology"/>
<feature type="transmembrane region" description="Helical" evidence="10">
    <location>
        <begin position="299"/>
        <end position="318"/>
    </location>
</feature>
<dbReference type="RefSeq" id="WP_382373210.1">
    <property type="nucleotide sequence ID" value="NZ_JBHLWA010000010.1"/>
</dbReference>
<dbReference type="PROSITE" id="PS50850">
    <property type="entry name" value="MFS"/>
    <property type="match status" value="1"/>
</dbReference>
<dbReference type="PANTHER" id="PTHR23522:SF10">
    <property type="entry name" value="3-PHENYLPROPIONIC ACID TRANSPORTER-RELATED"/>
    <property type="match status" value="1"/>
</dbReference>
<keyword evidence="4" id="KW-1003">Cell membrane</keyword>
<dbReference type="InterPro" id="IPR018457">
    <property type="entry name" value="LacY/RafB_perm_fam_CS"/>
</dbReference>
<sequence length="432" mass="48583">MTTIQQNNDCYYIKNRNFWIFGIYFFLYFFIMATCYPFLPIWLSEINGLTKTETGIVFSFMSLFALCFQPIFGYVSDKLGVKKHLLWAIAILLVFFAPFFIYVFSPLLQNNVVLGAIAGGMYMGFVFSGGSAASEAYVERVSRRSYFEYGRARMFGMLGWALCASLVGILFNINSNYVFWLGSGCAVILLILLFFAKVENSAVTQVASKVGANTNPVNLKQAIALLKLPKFWALLLYVIGVVCVYDIFDQQFANFFTSFFSSKAVGTEVFGFVTTGGEILNATIMFFVPLIINRIGAKNALLIAGSIMSIRILGSSFATTPVQVVILKTLHMFEVPFYLVGLFKYITTVFEVHFSATIYLVACQFSKQVATMLMSTFVGSLYDNFSFHTAYLVLGCIALTFTIISFFTLTGRVDISERYRLQKINHQHLRAQ</sequence>
<dbReference type="InterPro" id="IPR000576">
    <property type="entry name" value="LacY/RafB_perm_fam"/>
</dbReference>
<feature type="transmembrane region" description="Helical" evidence="10">
    <location>
        <begin position="55"/>
        <end position="73"/>
    </location>
</feature>
<dbReference type="PROSITE" id="PS00897">
    <property type="entry name" value="LACY_2"/>
    <property type="match status" value="1"/>
</dbReference>
<feature type="transmembrane region" description="Helical" evidence="10">
    <location>
        <begin position="111"/>
        <end position="133"/>
    </location>
</feature>
<feature type="transmembrane region" description="Helical" evidence="10">
    <location>
        <begin position="231"/>
        <end position="248"/>
    </location>
</feature>
<dbReference type="InterPro" id="IPR020846">
    <property type="entry name" value="MFS_dom"/>
</dbReference>
<feature type="transmembrane region" description="Helical" evidence="10">
    <location>
        <begin position="85"/>
        <end position="105"/>
    </location>
</feature>
<feature type="transmembrane region" description="Helical" evidence="10">
    <location>
        <begin position="338"/>
        <end position="362"/>
    </location>
</feature>
<dbReference type="Gene3D" id="1.20.1250.20">
    <property type="entry name" value="MFS general substrate transporter like domains"/>
    <property type="match status" value="2"/>
</dbReference>
<dbReference type="PANTHER" id="PTHR23522">
    <property type="entry name" value="BLL5896 PROTEIN"/>
    <property type="match status" value="1"/>
</dbReference>
<evidence type="ECO:0000256" key="10">
    <source>
        <dbReference type="SAM" id="Phobius"/>
    </source>
</evidence>
<keyword evidence="9 10" id="KW-0472">Membrane</keyword>